<dbReference type="InterPro" id="IPR048405">
    <property type="entry name" value="GldM_Ig-like-1"/>
</dbReference>
<organism evidence="2">
    <name type="scientific">uncultured Cytophagales bacterium</name>
    <dbReference type="NCBI Taxonomy" id="158755"/>
    <lineage>
        <taxon>Bacteria</taxon>
        <taxon>Pseudomonadati</taxon>
        <taxon>Bacteroidota</taxon>
        <taxon>Sphingobacteriia</taxon>
        <taxon>Sphingobacteriales</taxon>
        <taxon>environmental samples</taxon>
    </lineage>
</organism>
<accession>A0A6J4IUL6</accession>
<dbReference type="Pfam" id="PF21601">
    <property type="entry name" value="GldM_2nd"/>
    <property type="match status" value="1"/>
</dbReference>
<feature type="domain" description="Gliding motility-associated protein GldM first immunoglobulin-like" evidence="1">
    <location>
        <begin position="211"/>
        <end position="304"/>
    </location>
</feature>
<protein>
    <recommendedName>
        <fullName evidence="1">Gliding motility-associated protein GldM first immunoglobulin-like domain-containing protein</fullName>
    </recommendedName>
</protein>
<evidence type="ECO:0000313" key="2">
    <source>
        <dbReference type="EMBL" id="CAA9262418.1"/>
    </source>
</evidence>
<sequence>MKSGLLIFLVLLSLTGCGDNADERQAYRLLGQTLERSQREMERENKRELNILHRIVHLNGRRGADVFLADSLATEVLSLTDSVVTLLRSMEKYLRRVAAARPGNAGATQQYLSGHSPQGAEKLQLLYHAIRRQESRLTVLREAALPMPILPAPASRDTSEAGSPQALGDQFSNSTPEEALLVVAHLKARALGNAGSVLAFFLSRLGLPDQYRKVAAVAIPKVSTVRVGAPYEADLILAGRLSRDWLLIKAYLNGKPVSPYGKYSFVATNGSRAGSVQYWEGRFTFVDAHGEDTALTVRRPYRVYDRATPRPPQTPVP</sequence>
<reference evidence="2" key="1">
    <citation type="submission" date="2020-02" db="EMBL/GenBank/DDBJ databases">
        <authorList>
            <person name="Meier V. D."/>
        </authorList>
    </citation>
    <scope>NUCLEOTIDE SEQUENCE</scope>
    <source>
        <strain evidence="2">AVDCRST_MAG56</strain>
    </source>
</reference>
<proteinExistence type="predicted"/>
<name>A0A6J4IUL6_9SPHI</name>
<dbReference type="AlphaFoldDB" id="A0A6J4IUL6"/>
<dbReference type="PROSITE" id="PS51257">
    <property type="entry name" value="PROKAR_LIPOPROTEIN"/>
    <property type="match status" value="1"/>
</dbReference>
<dbReference type="EMBL" id="CADCTQ010000226">
    <property type="protein sequence ID" value="CAA9262418.1"/>
    <property type="molecule type" value="Genomic_DNA"/>
</dbReference>
<evidence type="ECO:0000259" key="1">
    <source>
        <dbReference type="Pfam" id="PF21601"/>
    </source>
</evidence>
<gene>
    <name evidence="2" type="ORF">AVDCRST_MAG56-2608</name>
</gene>